<dbReference type="EMBL" id="BAAATR010000051">
    <property type="protein sequence ID" value="GAA2275209.1"/>
    <property type="molecule type" value="Genomic_DNA"/>
</dbReference>
<dbReference type="Proteomes" id="UP001500305">
    <property type="component" value="Unassembled WGS sequence"/>
</dbReference>
<evidence type="ECO:0000313" key="2">
    <source>
        <dbReference type="Proteomes" id="UP001500305"/>
    </source>
</evidence>
<name>A0ABN3EWP8_9ACTN</name>
<sequence length="92" mass="10364">MPTSTEARIVVEIEDITAPATFSRLSDALAALWASLRELPLGWQQHEAYRYFLGEGAEQRVEDHLARGEMVLSFAMAGRSHLVRVRREKPVA</sequence>
<dbReference type="RefSeq" id="WP_344640735.1">
    <property type="nucleotide sequence ID" value="NZ_BAAATR010000051.1"/>
</dbReference>
<proteinExistence type="predicted"/>
<evidence type="ECO:0000313" key="1">
    <source>
        <dbReference type="EMBL" id="GAA2275209.1"/>
    </source>
</evidence>
<keyword evidence="2" id="KW-1185">Reference proteome</keyword>
<organism evidence="1 2">
    <name type="scientific">Kitasatospora cystarginea</name>
    <dbReference type="NCBI Taxonomy" id="58350"/>
    <lineage>
        <taxon>Bacteria</taxon>
        <taxon>Bacillati</taxon>
        <taxon>Actinomycetota</taxon>
        <taxon>Actinomycetes</taxon>
        <taxon>Kitasatosporales</taxon>
        <taxon>Streptomycetaceae</taxon>
        <taxon>Kitasatospora</taxon>
    </lineage>
</organism>
<comment type="caution">
    <text evidence="1">The sequence shown here is derived from an EMBL/GenBank/DDBJ whole genome shotgun (WGS) entry which is preliminary data.</text>
</comment>
<reference evidence="1 2" key="1">
    <citation type="journal article" date="2019" name="Int. J. Syst. Evol. Microbiol.">
        <title>The Global Catalogue of Microorganisms (GCM) 10K type strain sequencing project: providing services to taxonomists for standard genome sequencing and annotation.</title>
        <authorList>
            <consortium name="The Broad Institute Genomics Platform"/>
            <consortium name="The Broad Institute Genome Sequencing Center for Infectious Disease"/>
            <person name="Wu L."/>
            <person name="Ma J."/>
        </authorList>
    </citation>
    <scope>NUCLEOTIDE SEQUENCE [LARGE SCALE GENOMIC DNA]</scope>
    <source>
        <strain evidence="1 2">JCM 7356</strain>
    </source>
</reference>
<protein>
    <submittedName>
        <fullName evidence="1">Uncharacterized protein</fullName>
    </submittedName>
</protein>
<accession>A0ABN3EWP8</accession>
<gene>
    <name evidence="1" type="ORF">GCM10010430_71430</name>
</gene>